<accession>A0A9X1I4T2</accession>
<evidence type="ECO:0000256" key="6">
    <source>
        <dbReference type="ARBA" id="ARBA00023136"/>
    </source>
</evidence>
<evidence type="ECO:0000256" key="1">
    <source>
        <dbReference type="ARBA" id="ARBA00004141"/>
    </source>
</evidence>
<dbReference type="GO" id="GO:0016020">
    <property type="term" value="C:membrane"/>
    <property type="evidence" value="ECO:0007669"/>
    <property type="project" value="UniProtKB-SubCell"/>
</dbReference>
<feature type="transmembrane region" description="Helical" evidence="7">
    <location>
        <begin position="70"/>
        <end position="89"/>
    </location>
</feature>
<dbReference type="Pfam" id="PF02397">
    <property type="entry name" value="Bac_transf"/>
    <property type="match status" value="1"/>
</dbReference>
<dbReference type="Pfam" id="PF13727">
    <property type="entry name" value="CoA_binding_3"/>
    <property type="match status" value="1"/>
</dbReference>
<keyword evidence="3" id="KW-0808">Transferase</keyword>
<dbReference type="InterPro" id="IPR017475">
    <property type="entry name" value="EPS_sugar_tfrase"/>
</dbReference>
<feature type="transmembrane region" description="Helical" evidence="7">
    <location>
        <begin position="101"/>
        <end position="124"/>
    </location>
</feature>
<comment type="caution">
    <text evidence="9">The sequence shown here is derived from an EMBL/GenBank/DDBJ whole genome shotgun (WGS) entry which is preliminary data.</text>
</comment>
<keyword evidence="6 7" id="KW-0472">Membrane</keyword>
<comment type="subcellular location">
    <subcellularLocation>
        <location evidence="1">Membrane</location>
        <topology evidence="1">Multi-pass membrane protein</topology>
    </subcellularLocation>
</comment>
<evidence type="ECO:0000256" key="5">
    <source>
        <dbReference type="ARBA" id="ARBA00022989"/>
    </source>
</evidence>
<dbReference type="PANTHER" id="PTHR30576:SF0">
    <property type="entry name" value="UNDECAPRENYL-PHOSPHATE N-ACETYLGALACTOSAMINYL 1-PHOSPHATE TRANSFERASE-RELATED"/>
    <property type="match status" value="1"/>
</dbReference>
<gene>
    <name evidence="9" type="ORF">LG651_03550</name>
</gene>
<organism evidence="9 10">
    <name type="scientific">Neotamlana sargassicola</name>
    <dbReference type="NCBI Taxonomy" id="2883125"/>
    <lineage>
        <taxon>Bacteria</taxon>
        <taxon>Pseudomonadati</taxon>
        <taxon>Bacteroidota</taxon>
        <taxon>Flavobacteriia</taxon>
        <taxon>Flavobacteriales</taxon>
        <taxon>Flavobacteriaceae</taxon>
        <taxon>Neotamlana</taxon>
    </lineage>
</organism>
<sequence>MKYKQGRYSRFIKPILGFIDLTILNGAIFLFPINLNNHYLFACYISVSWIIIALRNNFYEVYRHTKIIQVVRLLAKQLVSLSFVLYAYMGFFKQPDMGRMALAKYLIFTIVLIFLFKFFTFYFFKKFRSVLRGNQRDVIVIGKNAKTRQLINTFKNNPEFGLKFKGQFSSTDKDFSLDHCFNYVVDNYVDEIFVSVSDLSNKQINAFINFCDNNLRTLKFVPDNKDIFSKKLKYEYYDFTPILSLRKIAVREPLNAFVKRVVDLIFSSVVIIFILSWLTPLMAFLIRLESKGPIFFKQRRHGLDGQEFACLKFRSMAVNMKTNDLHVKKNDMRVTKVGRFIRKTSIDELPQFYNVFMGHMSVVGPRPHMTSLSEVYMKKANKYMVRHNVKPGITGLAQVSGYRGEVETDFDIINRTKYDIFYLENWSFLLDINIIIQTVVNIFQGEDKAY</sequence>
<keyword evidence="4 7" id="KW-0812">Transmembrane</keyword>
<evidence type="ECO:0000313" key="10">
    <source>
        <dbReference type="Proteomes" id="UP001139286"/>
    </source>
</evidence>
<dbReference type="InterPro" id="IPR003362">
    <property type="entry name" value="Bact_transf"/>
</dbReference>
<name>A0A9X1I4T2_9FLAO</name>
<comment type="similarity">
    <text evidence="2">Belongs to the bacterial sugar transferase family.</text>
</comment>
<dbReference type="RefSeq" id="WP_226694771.1">
    <property type="nucleotide sequence ID" value="NZ_JAJAPX010000001.1"/>
</dbReference>
<dbReference type="EMBL" id="JAJAPX010000001">
    <property type="protein sequence ID" value="MCB4807313.1"/>
    <property type="molecule type" value="Genomic_DNA"/>
</dbReference>
<feature type="transmembrane region" description="Helical" evidence="7">
    <location>
        <begin position="261"/>
        <end position="286"/>
    </location>
</feature>
<reference evidence="9" key="1">
    <citation type="submission" date="2021-10" db="EMBL/GenBank/DDBJ databases">
        <title>Tamlana sargassums sp. nov., and Tamlana laminarinivorans sp. nov., two new bacteria isolated from the brown alga.</title>
        <authorList>
            <person name="Li J."/>
        </authorList>
    </citation>
    <scope>NUCLEOTIDE SEQUENCE</scope>
    <source>
        <strain evidence="9">62-3</strain>
    </source>
</reference>
<dbReference type="NCBIfam" id="TIGR03025">
    <property type="entry name" value="EPS_sugtrans"/>
    <property type="match status" value="1"/>
</dbReference>
<keyword evidence="5 7" id="KW-1133">Transmembrane helix</keyword>
<evidence type="ECO:0000256" key="7">
    <source>
        <dbReference type="SAM" id="Phobius"/>
    </source>
</evidence>
<dbReference type="Proteomes" id="UP001139286">
    <property type="component" value="Unassembled WGS sequence"/>
</dbReference>
<feature type="domain" description="Bacterial sugar transferase" evidence="8">
    <location>
        <begin position="259"/>
        <end position="443"/>
    </location>
</feature>
<feature type="transmembrane region" description="Helical" evidence="7">
    <location>
        <begin position="39"/>
        <end position="58"/>
    </location>
</feature>
<dbReference type="AlphaFoldDB" id="A0A9X1I4T2"/>
<dbReference type="GO" id="GO:0016780">
    <property type="term" value="F:phosphotransferase activity, for other substituted phosphate groups"/>
    <property type="evidence" value="ECO:0007669"/>
    <property type="project" value="TreeGrafter"/>
</dbReference>
<feature type="transmembrane region" description="Helical" evidence="7">
    <location>
        <begin position="12"/>
        <end position="33"/>
    </location>
</feature>
<proteinExistence type="inferred from homology"/>
<evidence type="ECO:0000259" key="8">
    <source>
        <dbReference type="Pfam" id="PF02397"/>
    </source>
</evidence>
<protein>
    <submittedName>
        <fullName evidence="9">Exopolysaccharide biosynthesis polyprenyl glycosylphosphotransferase</fullName>
    </submittedName>
</protein>
<dbReference type="PANTHER" id="PTHR30576">
    <property type="entry name" value="COLANIC BIOSYNTHESIS UDP-GLUCOSE LIPID CARRIER TRANSFERASE"/>
    <property type="match status" value="1"/>
</dbReference>
<evidence type="ECO:0000256" key="2">
    <source>
        <dbReference type="ARBA" id="ARBA00006464"/>
    </source>
</evidence>
<evidence type="ECO:0000256" key="4">
    <source>
        <dbReference type="ARBA" id="ARBA00022692"/>
    </source>
</evidence>
<keyword evidence="10" id="KW-1185">Reference proteome</keyword>
<evidence type="ECO:0000256" key="3">
    <source>
        <dbReference type="ARBA" id="ARBA00022679"/>
    </source>
</evidence>
<evidence type="ECO:0000313" key="9">
    <source>
        <dbReference type="EMBL" id="MCB4807313.1"/>
    </source>
</evidence>